<name>A0A388TG70_TERA1</name>
<sequence length="76" mass="8580">MPQISLYIDSATLNKITRSARQDELSLSKWVGANLQRIVDETYPPGFFDLFGSVKDSSMLEPPEIPAHYDIPRAQI</sequence>
<proteinExistence type="predicted"/>
<accession>A0A388TG70</accession>
<comment type="caution">
    <text evidence="1">The sequence shown here is derived from an EMBL/GenBank/DDBJ whole genome shotgun (WGS) entry which is preliminary data.</text>
</comment>
<keyword evidence="2" id="KW-1185">Reference proteome</keyword>
<dbReference type="Proteomes" id="UP000269352">
    <property type="component" value="Unassembled WGS sequence"/>
</dbReference>
<evidence type="ECO:0000313" key="1">
    <source>
        <dbReference type="EMBL" id="GBR75168.1"/>
    </source>
</evidence>
<protein>
    <submittedName>
        <fullName evidence="1">Antitoxin</fullName>
    </submittedName>
</protein>
<organism evidence="1 2">
    <name type="scientific">Termititenax aidoneus</name>
    <dbReference type="NCBI Taxonomy" id="2218524"/>
    <lineage>
        <taxon>Bacteria</taxon>
        <taxon>Bacillati</taxon>
        <taxon>Candidatus Margulisiibacteriota</taxon>
        <taxon>Candidatus Termititenacia</taxon>
        <taxon>Candidatus Termititenacales</taxon>
        <taxon>Candidatus Termititenacaceae</taxon>
        <taxon>Candidatus Termititenax</taxon>
    </lineage>
</organism>
<dbReference type="EMBL" id="BGZN01000177">
    <property type="protein sequence ID" value="GBR75168.1"/>
    <property type="molecule type" value="Genomic_DNA"/>
</dbReference>
<reference evidence="1 2" key="1">
    <citation type="journal article" date="2019" name="ISME J.">
        <title>Genome analyses of uncultured TG2/ZB3 bacteria in 'Margulisbacteria' specifically attached to ectosymbiotic spirochetes of protists in the termite gut.</title>
        <authorList>
            <person name="Utami Y.D."/>
            <person name="Kuwahara H."/>
            <person name="Igai K."/>
            <person name="Murakami T."/>
            <person name="Sugaya K."/>
            <person name="Morikawa T."/>
            <person name="Nagura Y."/>
            <person name="Yuki M."/>
            <person name="Deevong P."/>
            <person name="Inoue T."/>
            <person name="Kihara K."/>
            <person name="Lo N."/>
            <person name="Yamada A."/>
            <person name="Ohkuma M."/>
            <person name="Hongoh Y."/>
        </authorList>
    </citation>
    <scope>NUCLEOTIDE SEQUENCE [LARGE SCALE GENOMIC DNA]</scope>
    <source>
        <strain evidence="1">NkOx7-01</strain>
    </source>
</reference>
<evidence type="ECO:0000313" key="2">
    <source>
        <dbReference type="Proteomes" id="UP000269352"/>
    </source>
</evidence>
<dbReference type="AlphaFoldDB" id="A0A388TG70"/>
<gene>
    <name evidence="1" type="ORF">NO1_2205</name>
</gene>